<name>A0A1J7JCI3_9PEZI</name>
<evidence type="ECO:0000313" key="1">
    <source>
        <dbReference type="EMBL" id="OIW26964.1"/>
    </source>
</evidence>
<dbReference type="SUPFAM" id="SSF53955">
    <property type="entry name" value="Lysozyme-like"/>
    <property type="match status" value="1"/>
</dbReference>
<dbReference type="EMBL" id="KV875100">
    <property type="protein sequence ID" value="OIW26964.1"/>
    <property type="molecule type" value="Genomic_DNA"/>
</dbReference>
<dbReference type="AlphaFoldDB" id="A0A1J7JCI3"/>
<organism evidence="1 2">
    <name type="scientific">Coniochaeta ligniaria NRRL 30616</name>
    <dbReference type="NCBI Taxonomy" id="1408157"/>
    <lineage>
        <taxon>Eukaryota</taxon>
        <taxon>Fungi</taxon>
        <taxon>Dikarya</taxon>
        <taxon>Ascomycota</taxon>
        <taxon>Pezizomycotina</taxon>
        <taxon>Sordariomycetes</taxon>
        <taxon>Sordariomycetidae</taxon>
        <taxon>Coniochaetales</taxon>
        <taxon>Coniochaetaceae</taxon>
        <taxon>Coniochaeta</taxon>
    </lineage>
</organism>
<accession>A0A1J7JCI3</accession>
<dbReference type="OrthoDB" id="1193027at2759"/>
<proteinExistence type="predicted"/>
<sequence length="354" mass="37138">MAKLVSHSLLSLPAPEPYIDSNDQAFISALLAAVACVEGTPFPPGATVKPAAAAPTSPAYFGHKAGNYQPTTDNVNATKTTSSDLAARVLHAARAVGETVSNSALARYDNSNINDGVAGSDSYTMYWGAGRANEGWPTRSQWVGFETMFNNNKNLMFSSCSTWGVPNDSGPEVASLPSFPLQTLTLVHRLTSSQGAIWDSIQQVAGETGVDHRFILAVMIQESGGCVRVPTTNYGVRNPGLMQDHNGAGTCNENSNVQNPCPTGVITQMIREGTAGTSSGDGLANCINQAGTSADQAFYKAARIYNSGSIDSSTRLECGIATHCYASDIANRLTGWVYAAHGCNCDANFASCGC</sequence>
<protein>
    <submittedName>
        <fullName evidence="1">Uncharacterized protein</fullName>
    </submittedName>
</protein>
<dbReference type="Proteomes" id="UP000182658">
    <property type="component" value="Unassembled WGS sequence"/>
</dbReference>
<reference evidence="1 2" key="1">
    <citation type="submission" date="2016-10" db="EMBL/GenBank/DDBJ databases">
        <title>Draft genome sequence of Coniochaeta ligniaria NRRL30616, a lignocellulolytic fungus for bioabatement of inhibitors in plant biomass hydrolysates.</title>
        <authorList>
            <consortium name="DOE Joint Genome Institute"/>
            <person name="Jimenez D.J."/>
            <person name="Hector R.E."/>
            <person name="Riley R."/>
            <person name="Sun H."/>
            <person name="Grigoriev I.V."/>
            <person name="Van Elsas J.D."/>
            <person name="Nichols N.N."/>
        </authorList>
    </citation>
    <scope>NUCLEOTIDE SEQUENCE [LARGE SCALE GENOMIC DNA]</scope>
    <source>
        <strain evidence="1 2">NRRL 30616</strain>
    </source>
</reference>
<evidence type="ECO:0000313" key="2">
    <source>
        <dbReference type="Proteomes" id="UP000182658"/>
    </source>
</evidence>
<gene>
    <name evidence="1" type="ORF">CONLIGDRAFT_683906</name>
</gene>
<dbReference type="Gene3D" id="1.10.530.10">
    <property type="match status" value="1"/>
</dbReference>
<keyword evidence="2" id="KW-1185">Reference proteome</keyword>
<dbReference type="InterPro" id="IPR023346">
    <property type="entry name" value="Lysozyme-like_dom_sf"/>
</dbReference>
<dbReference type="InParanoid" id="A0A1J7JCI3"/>